<sequence length="216" mass="23940">MKPTVLAYLRRSPGTFVYLAILTITTWVLVGSSDEVTNLLLREHSTSLEQLRIDPVKVLFRSAFWTPGYEFLAWAVLFALILAPAEYWLGTRRWASVFALGHILATLGSVTTLWFAIRYGWADKSLQGAVDVGVSYGFAAVAAVFTFRLPPRWRWPWALGTVLIGLGGLLLGQSFTDVGHMIAIGVGFACYPFTRGIAVRSRKATPIWAVESLSER</sequence>
<dbReference type="Pfam" id="PF20401">
    <property type="entry name" value="Rhomboid_2"/>
    <property type="match status" value="1"/>
</dbReference>
<keyword evidence="1" id="KW-0812">Transmembrane</keyword>
<feature type="transmembrane region" description="Helical" evidence="1">
    <location>
        <begin position="12"/>
        <end position="30"/>
    </location>
</feature>
<keyword evidence="1" id="KW-0472">Membrane</keyword>
<accession>A0A1J5Q5A7</accession>
<feature type="transmembrane region" description="Helical" evidence="1">
    <location>
        <begin position="97"/>
        <end position="117"/>
    </location>
</feature>
<dbReference type="EMBL" id="MLJW01003881">
    <property type="protein sequence ID" value="OIQ71101.1"/>
    <property type="molecule type" value="Genomic_DNA"/>
</dbReference>
<evidence type="ECO:0000313" key="2">
    <source>
        <dbReference type="EMBL" id="OIQ71101.1"/>
    </source>
</evidence>
<protein>
    <recommendedName>
        <fullName evidence="3">Rhomboid family intramembrane serine protease</fullName>
    </recommendedName>
</protein>
<evidence type="ECO:0000256" key="1">
    <source>
        <dbReference type="SAM" id="Phobius"/>
    </source>
</evidence>
<dbReference type="InterPro" id="IPR046862">
    <property type="entry name" value="Rhomboid_2"/>
</dbReference>
<organism evidence="2">
    <name type="scientific">mine drainage metagenome</name>
    <dbReference type="NCBI Taxonomy" id="410659"/>
    <lineage>
        <taxon>unclassified sequences</taxon>
        <taxon>metagenomes</taxon>
        <taxon>ecological metagenomes</taxon>
    </lineage>
</organism>
<comment type="caution">
    <text evidence="2">The sequence shown here is derived from an EMBL/GenBank/DDBJ whole genome shotgun (WGS) entry which is preliminary data.</text>
</comment>
<feature type="transmembrane region" description="Helical" evidence="1">
    <location>
        <begin position="71"/>
        <end position="90"/>
    </location>
</feature>
<proteinExistence type="predicted"/>
<feature type="transmembrane region" description="Helical" evidence="1">
    <location>
        <begin position="178"/>
        <end position="194"/>
    </location>
</feature>
<feature type="transmembrane region" description="Helical" evidence="1">
    <location>
        <begin position="154"/>
        <end position="172"/>
    </location>
</feature>
<gene>
    <name evidence="2" type="ORF">GALL_472860</name>
</gene>
<feature type="transmembrane region" description="Helical" evidence="1">
    <location>
        <begin position="129"/>
        <end position="147"/>
    </location>
</feature>
<keyword evidence="1" id="KW-1133">Transmembrane helix</keyword>
<evidence type="ECO:0008006" key="3">
    <source>
        <dbReference type="Google" id="ProtNLM"/>
    </source>
</evidence>
<dbReference type="AlphaFoldDB" id="A0A1J5Q5A7"/>
<name>A0A1J5Q5A7_9ZZZZ</name>
<reference evidence="2" key="1">
    <citation type="submission" date="2016-10" db="EMBL/GenBank/DDBJ databases">
        <title>Sequence of Gallionella enrichment culture.</title>
        <authorList>
            <person name="Poehlein A."/>
            <person name="Muehling M."/>
            <person name="Daniel R."/>
        </authorList>
    </citation>
    <scope>NUCLEOTIDE SEQUENCE</scope>
</reference>